<gene>
    <name evidence="17" type="ORF">EDI_289620</name>
</gene>
<dbReference type="OMA" id="PRNKCLL"/>
<comment type="cofactor">
    <cofactor evidence="1">
        <name>Mg(2+)</name>
        <dbReference type="ChEBI" id="CHEBI:18420"/>
    </cofactor>
</comment>
<evidence type="ECO:0000256" key="14">
    <source>
        <dbReference type="ARBA" id="ARBA00023212"/>
    </source>
</evidence>
<keyword evidence="10 17" id="KW-0378">Hydrolase</keyword>
<evidence type="ECO:0000256" key="13">
    <source>
        <dbReference type="ARBA" id="ARBA00023136"/>
    </source>
</evidence>
<dbReference type="RefSeq" id="XP_001741992.1">
    <property type="nucleotide sequence ID" value="XM_001741940.1"/>
</dbReference>
<name>B0EVB6_ENTDS</name>
<sequence length="211" mass="23459">MSVKLVAVGDGAVGKTSMLICYTKNEFPEEYIPTVFDNYSTTVTLGDEVISLAIWDTAGQEEYESIRPLSYPSTDVFLLCYSVVQQSSLDNIAEKWLPEVKHHCPSSRALVVGLKTDLRDSVEEIKKLEAKNQKPIFPNDVQEFIKENNIECDGFCECSAKTQKGLKEVMIQAVKVCVGNGHTKTSTPTPDKDKLKKKNKTSKEGKCCVLL</sequence>
<keyword evidence="9" id="KW-0547">Nucleotide-binding</keyword>
<keyword evidence="11" id="KW-0460">Magnesium</keyword>
<organism evidence="18">
    <name type="scientific">Entamoeba dispar (strain ATCC PRA-260 / SAW760)</name>
    <dbReference type="NCBI Taxonomy" id="370354"/>
    <lineage>
        <taxon>Eukaryota</taxon>
        <taxon>Amoebozoa</taxon>
        <taxon>Evosea</taxon>
        <taxon>Archamoebae</taxon>
        <taxon>Mastigamoebida</taxon>
        <taxon>Entamoebidae</taxon>
        <taxon>Entamoeba</taxon>
    </lineage>
</organism>
<dbReference type="EC" id="3.6.5.2" evidence="5"/>
<evidence type="ECO:0000256" key="5">
    <source>
        <dbReference type="ARBA" id="ARBA00011984"/>
    </source>
</evidence>
<keyword evidence="15" id="KW-0449">Lipoprotein</keyword>
<dbReference type="SMART" id="SM00175">
    <property type="entry name" value="RAB"/>
    <property type="match status" value="1"/>
</dbReference>
<keyword evidence="12" id="KW-0342">GTP-binding</keyword>
<comment type="similarity">
    <text evidence="4">Belongs to the small GTPase superfamily. Rho family.</text>
</comment>
<evidence type="ECO:0000256" key="9">
    <source>
        <dbReference type="ARBA" id="ARBA00022741"/>
    </source>
</evidence>
<dbReference type="EMBL" id="DS551057">
    <property type="protein sequence ID" value="EDR21528.1"/>
    <property type="molecule type" value="Genomic_DNA"/>
</dbReference>
<dbReference type="InterPro" id="IPR003578">
    <property type="entry name" value="Small_GTPase_Rho"/>
</dbReference>
<dbReference type="FunFam" id="3.40.50.300:FF:000676">
    <property type="entry name" value="Ras homolog family member F"/>
    <property type="match status" value="1"/>
</dbReference>
<dbReference type="KEGG" id="edi:EDI_289620"/>
<dbReference type="GO" id="GO:0005856">
    <property type="term" value="C:cytoskeleton"/>
    <property type="evidence" value="ECO:0007669"/>
    <property type="project" value="UniProtKB-SubCell"/>
</dbReference>
<evidence type="ECO:0000256" key="11">
    <source>
        <dbReference type="ARBA" id="ARBA00022842"/>
    </source>
</evidence>
<evidence type="ECO:0000313" key="17">
    <source>
        <dbReference type="EMBL" id="EDR21528.1"/>
    </source>
</evidence>
<evidence type="ECO:0000256" key="12">
    <source>
        <dbReference type="ARBA" id="ARBA00023134"/>
    </source>
</evidence>
<evidence type="ECO:0000256" key="15">
    <source>
        <dbReference type="ARBA" id="ARBA00023288"/>
    </source>
</evidence>
<accession>B0EVB6</accession>
<dbReference type="PANTHER" id="PTHR24072">
    <property type="entry name" value="RHO FAMILY GTPASE"/>
    <property type="match status" value="1"/>
</dbReference>
<dbReference type="GO" id="GO:0030036">
    <property type="term" value="P:actin cytoskeleton organization"/>
    <property type="evidence" value="ECO:0007669"/>
    <property type="project" value="UniProtKB-ARBA"/>
</dbReference>
<keyword evidence="13" id="KW-0472">Membrane</keyword>
<evidence type="ECO:0000256" key="2">
    <source>
        <dbReference type="ARBA" id="ARBA00004236"/>
    </source>
</evidence>
<dbReference type="GO" id="GO:0005525">
    <property type="term" value="F:GTP binding"/>
    <property type="evidence" value="ECO:0007669"/>
    <property type="project" value="UniProtKB-KW"/>
</dbReference>
<dbReference type="OrthoDB" id="8830751at2759"/>
<evidence type="ECO:0000313" key="18">
    <source>
        <dbReference type="Proteomes" id="UP000008076"/>
    </source>
</evidence>
<evidence type="ECO:0000256" key="6">
    <source>
        <dbReference type="ARBA" id="ARBA00022475"/>
    </source>
</evidence>
<dbReference type="eggNOG" id="KOG0393">
    <property type="taxonomic scope" value="Eukaryota"/>
</dbReference>
<dbReference type="GO" id="GO:0007264">
    <property type="term" value="P:small GTPase-mediated signal transduction"/>
    <property type="evidence" value="ECO:0007669"/>
    <property type="project" value="InterPro"/>
</dbReference>
<evidence type="ECO:0000256" key="10">
    <source>
        <dbReference type="ARBA" id="ARBA00022801"/>
    </source>
</evidence>
<dbReference type="GeneID" id="5886876"/>
<dbReference type="GO" id="GO:0003925">
    <property type="term" value="F:G protein activity"/>
    <property type="evidence" value="ECO:0007669"/>
    <property type="project" value="UniProtKB-EC"/>
</dbReference>
<dbReference type="Pfam" id="PF00071">
    <property type="entry name" value="Ras"/>
    <property type="match status" value="1"/>
</dbReference>
<dbReference type="CDD" id="cd00157">
    <property type="entry name" value="Rho"/>
    <property type="match status" value="1"/>
</dbReference>
<dbReference type="Proteomes" id="UP000008076">
    <property type="component" value="Unassembled WGS sequence"/>
</dbReference>
<comment type="subcellular location">
    <subcellularLocation>
        <location evidence="2">Cell membrane</location>
    </subcellularLocation>
    <subcellularLocation>
        <location evidence="3">Cytoplasm</location>
        <location evidence="3">Cytoskeleton</location>
    </subcellularLocation>
</comment>
<keyword evidence="16" id="KW-0636">Prenylation</keyword>
<evidence type="ECO:0000256" key="1">
    <source>
        <dbReference type="ARBA" id="ARBA00001946"/>
    </source>
</evidence>
<proteinExistence type="inferred from homology"/>
<reference evidence="18" key="1">
    <citation type="submission" date="2007-12" db="EMBL/GenBank/DDBJ databases">
        <title>Annotation of Entamoeba dispar SAW760.</title>
        <authorList>
            <person name="Lorenzi H."/>
            <person name="Inman J."/>
            <person name="Schobel S."/>
            <person name="Amedeo P."/>
            <person name="Caler E."/>
        </authorList>
    </citation>
    <scope>NUCLEOTIDE SEQUENCE [LARGE SCALE GENOMIC DNA]</scope>
    <source>
        <strain evidence="18">ATCC PRA-260 / SAW760</strain>
    </source>
</reference>
<dbReference type="InterPro" id="IPR001806">
    <property type="entry name" value="Small_GTPase"/>
</dbReference>
<dbReference type="PROSITE" id="PS51421">
    <property type="entry name" value="RAS"/>
    <property type="match status" value="1"/>
</dbReference>
<keyword evidence="7" id="KW-0488">Methylation</keyword>
<dbReference type="VEuPathDB" id="AmoebaDB:EDI_289620"/>
<evidence type="ECO:0000256" key="3">
    <source>
        <dbReference type="ARBA" id="ARBA00004245"/>
    </source>
</evidence>
<keyword evidence="14" id="KW-0206">Cytoskeleton</keyword>
<dbReference type="SUPFAM" id="SSF52540">
    <property type="entry name" value="P-loop containing nucleoside triphosphate hydrolases"/>
    <property type="match status" value="1"/>
</dbReference>
<dbReference type="SMART" id="SM00173">
    <property type="entry name" value="RAS"/>
    <property type="match status" value="1"/>
</dbReference>
<dbReference type="AlphaFoldDB" id="B0EVB6"/>
<dbReference type="GO" id="GO:0005886">
    <property type="term" value="C:plasma membrane"/>
    <property type="evidence" value="ECO:0007669"/>
    <property type="project" value="UniProtKB-SubCell"/>
</dbReference>
<dbReference type="PRINTS" id="PR00449">
    <property type="entry name" value="RASTRNSFRMNG"/>
</dbReference>
<keyword evidence="8" id="KW-0479">Metal-binding</keyword>
<evidence type="ECO:0000256" key="8">
    <source>
        <dbReference type="ARBA" id="ARBA00022723"/>
    </source>
</evidence>
<evidence type="ECO:0000256" key="4">
    <source>
        <dbReference type="ARBA" id="ARBA00010142"/>
    </source>
</evidence>
<keyword evidence="6" id="KW-1003">Cell membrane</keyword>
<dbReference type="NCBIfam" id="TIGR00231">
    <property type="entry name" value="small_GTP"/>
    <property type="match status" value="1"/>
</dbReference>
<dbReference type="GO" id="GO:0046872">
    <property type="term" value="F:metal ion binding"/>
    <property type="evidence" value="ECO:0007669"/>
    <property type="project" value="UniProtKB-KW"/>
</dbReference>
<dbReference type="PROSITE" id="PS51419">
    <property type="entry name" value="RAB"/>
    <property type="match status" value="1"/>
</dbReference>
<evidence type="ECO:0000256" key="7">
    <source>
        <dbReference type="ARBA" id="ARBA00022481"/>
    </source>
</evidence>
<keyword evidence="18" id="KW-1185">Reference proteome</keyword>
<protein>
    <recommendedName>
        <fullName evidence="5">small monomeric GTPase</fullName>
        <ecNumber evidence="5">3.6.5.2</ecNumber>
    </recommendedName>
</protein>
<evidence type="ECO:0000256" key="16">
    <source>
        <dbReference type="ARBA" id="ARBA00023289"/>
    </source>
</evidence>
<dbReference type="InterPro" id="IPR005225">
    <property type="entry name" value="Small_GTP-bd"/>
</dbReference>
<dbReference type="Gene3D" id="3.40.50.300">
    <property type="entry name" value="P-loop containing nucleotide triphosphate hydrolases"/>
    <property type="match status" value="1"/>
</dbReference>
<keyword evidence="14" id="KW-0963">Cytoplasm</keyword>
<dbReference type="InterPro" id="IPR027417">
    <property type="entry name" value="P-loop_NTPase"/>
</dbReference>
<dbReference type="SMART" id="SM00174">
    <property type="entry name" value="RHO"/>
    <property type="match status" value="1"/>
</dbReference>
<dbReference type="PROSITE" id="PS51420">
    <property type="entry name" value="RHO"/>
    <property type="match status" value="1"/>
</dbReference>